<dbReference type="AlphaFoldDB" id="A0AA40E7H6"/>
<protein>
    <submittedName>
        <fullName evidence="2">Uncharacterized protein</fullName>
    </submittedName>
</protein>
<evidence type="ECO:0000256" key="1">
    <source>
        <dbReference type="SAM" id="MobiDB-lite"/>
    </source>
</evidence>
<organism evidence="2 3">
    <name type="scientific">Lasiosphaeris hirsuta</name>
    <dbReference type="NCBI Taxonomy" id="260670"/>
    <lineage>
        <taxon>Eukaryota</taxon>
        <taxon>Fungi</taxon>
        <taxon>Dikarya</taxon>
        <taxon>Ascomycota</taxon>
        <taxon>Pezizomycotina</taxon>
        <taxon>Sordariomycetes</taxon>
        <taxon>Sordariomycetidae</taxon>
        <taxon>Sordariales</taxon>
        <taxon>Lasiosphaeriaceae</taxon>
        <taxon>Lasiosphaeris</taxon>
    </lineage>
</organism>
<proteinExistence type="predicted"/>
<feature type="region of interest" description="Disordered" evidence="1">
    <location>
        <begin position="1"/>
        <end position="75"/>
    </location>
</feature>
<feature type="compositionally biased region" description="Basic and acidic residues" evidence="1">
    <location>
        <begin position="17"/>
        <end position="27"/>
    </location>
</feature>
<accession>A0AA40E7H6</accession>
<reference evidence="2" key="1">
    <citation type="submission" date="2023-06" db="EMBL/GenBank/DDBJ databases">
        <title>Genome-scale phylogeny and comparative genomics of the fungal order Sordariales.</title>
        <authorList>
            <consortium name="Lawrence Berkeley National Laboratory"/>
            <person name="Hensen N."/>
            <person name="Bonometti L."/>
            <person name="Westerberg I."/>
            <person name="Brannstrom I.O."/>
            <person name="Guillou S."/>
            <person name="Cros-Aarteil S."/>
            <person name="Calhoun S."/>
            <person name="Haridas S."/>
            <person name="Kuo A."/>
            <person name="Mondo S."/>
            <person name="Pangilinan J."/>
            <person name="Riley R."/>
            <person name="Labutti K."/>
            <person name="Andreopoulos B."/>
            <person name="Lipzen A."/>
            <person name="Chen C."/>
            <person name="Yanf M."/>
            <person name="Daum C."/>
            <person name="Ng V."/>
            <person name="Clum A."/>
            <person name="Steindorff A."/>
            <person name="Ohm R."/>
            <person name="Martin F."/>
            <person name="Silar P."/>
            <person name="Natvig D."/>
            <person name="Lalanne C."/>
            <person name="Gautier V."/>
            <person name="Ament-Velasquez S.L."/>
            <person name="Kruys A."/>
            <person name="Hutchinson M.I."/>
            <person name="Powell A.J."/>
            <person name="Barry K."/>
            <person name="Miller A.N."/>
            <person name="Grigoriev I.V."/>
            <person name="Debuchy R."/>
            <person name="Gladieux P."/>
            <person name="Thoren M.H."/>
            <person name="Johannesson H."/>
        </authorList>
    </citation>
    <scope>NUCLEOTIDE SEQUENCE</scope>
    <source>
        <strain evidence="2">SMH4607-1</strain>
    </source>
</reference>
<sequence>MLAIKMKNGRTLPNEPAETRPPRHSRSDLGSFGPTCLRTTGIPSGTTRTQDLPLSQAGQRRKKVVGLTRSEREARPPNVRRQFAKVFLKPSLNADAETVSFMWVDAKGGTVAHRFVTLRQGLTTTKAKARALGHWDQVEVRRNGNWNLKKAVFWARNRLLRKLAVDAGHYEEATHLPSEEIMDELQEIKTCTEVLESLAAIINEMRGDVDRTPLAKWDF</sequence>
<feature type="compositionally biased region" description="Polar residues" evidence="1">
    <location>
        <begin position="37"/>
        <end position="58"/>
    </location>
</feature>
<name>A0AA40E7H6_9PEZI</name>
<dbReference type="Proteomes" id="UP001172102">
    <property type="component" value="Unassembled WGS sequence"/>
</dbReference>
<evidence type="ECO:0000313" key="3">
    <source>
        <dbReference type="Proteomes" id="UP001172102"/>
    </source>
</evidence>
<keyword evidence="3" id="KW-1185">Reference proteome</keyword>
<dbReference type="EMBL" id="JAUKUA010000002">
    <property type="protein sequence ID" value="KAK0725283.1"/>
    <property type="molecule type" value="Genomic_DNA"/>
</dbReference>
<gene>
    <name evidence="2" type="ORF">B0H67DRAFT_658683</name>
</gene>
<evidence type="ECO:0000313" key="2">
    <source>
        <dbReference type="EMBL" id="KAK0725283.1"/>
    </source>
</evidence>
<comment type="caution">
    <text evidence="2">The sequence shown here is derived from an EMBL/GenBank/DDBJ whole genome shotgun (WGS) entry which is preliminary data.</text>
</comment>